<keyword evidence="4 6" id="KW-0998">Cell outer membrane</keyword>
<evidence type="ECO:0000256" key="2">
    <source>
        <dbReference type="ARBA" id="ARBA00023136"/>
    </source>
</evidence>
<accession>A0A1M6RQK7</accession>
<dbReference type="Pfam" id="PF04390">
    <property type="entry name" value="LptE"/>
    <property type="match status" value="1"/>
</dbReference>
<dbReference type="PANTHER" id="PTHR38098">
    <property type="entry name" value="LPS-ASSEMBLY LIPOPROTEIN LPTE"/>
    <property type="match status" value="1"/>
</dbReference>
<keyword evidence="9" id="KW-1185">Reference proteome</keyword>
<dbReference type="Proteomes" id="UP000184497">
    <property type="component" value="Unassembled WGS sequence"/>
</dbReference>
<dbReference type="InterPro" id="IPR007485">
    <property type="entry name" value="LPS_assembly_LptE"/>
</dbReference>
<dbReference type="HAMAP" id="MF_01186">
    <property type="entry name" value="LPS_assembly_LptE"/>
    <property type="match status" value="1"/>
</dbReference>
<organism evidence="8 9">
    <name type="scientific">Marinobacter antarcticus</name>
    <dbReference type="NCBI Taxonomy" id="564117"/>
    <lineage>
        <taxon>Bacteria</taxon>
        <taxon>Pseudomonadati</taxon>
        <taxon>Pseudomonadota</taxon>
        <taxon>Gammaproteobacteria</taxon>
        <taxon>Pseudomonadales</taxon>
        <taxon>Marinobacteraceae</taxon>
        <taxon>Marinobacter</taxon>
    </lineage>
</organism>
<evidence type="ECO:0000313" key="9">
    <source>
        <dbReference type="Proteomes" id="UP000184497"/>
    </source>
</evidence>
<dbReference type="GO" id="GO:0043165">
    <property type="term" value="P:Gram-negative-bacterium-type cell outer membrane assembly"/>
    <property type="evidence" value="ECO:0007669"/>
    <property type="project" value="UniProtKB-UniRule"/>
</dbReference>
<protein>
    <recommendedName>
        <fullName evidence="6">LPS-assembly lipoprotein LptE</fullName>
    </recommendedName>
</protein>
<reference evidence="9" key="1">
    <citation type="submission" date="2016-11" db="EMBL/GenBank/DDBJ databases">
        <authorList>
            <person name="Varghese N."/>
            <person name="Submissions S."/>
        </authorList>
    </citation>
    <scope>NUCLEOTIDE SEQUENCE [LARGE SCALE GENOMIC DNA]</scope>
    <source>
        <strain evidence="9">CGMCC 1.10835</strain>
    </source>
</reference>
<keyword evidence="3 6" id="KW-0564">Palmitate</keyword>
<comment type="subcellular location">
    <subcellularLocation>
        <location evidence="6">Cell outer membrane</location>
        <topology evidence="6">Lipid-anchor</topology>
    </subcellularLocation>
</comment>
<dbReference type="GO" id="GO:0015920">
    <property type="term" value="P:lipopolysaccharide transport"/>
    <property type="evidence" value="ECO:0007669"/>
    <property type="project" value="TreeGrafter"/>
</dbReference>
<gene>
    <name evidence="6" type="primary">lptE</name>
    <name evidence="8" type="ORF">SAMN05216369_1628</name>
</gene>
<name>A0A1M6RQK7_9GAMM</name>
<dbReference type="Gene3D" id="3.30.160.150">
    <property type="entry name" value="Lipoprotein like domain"/>
    <property type="match status" value="1"/>
</dbReference>
<comment type="similarity">
    <text evidence="6">Belongs to the LptE lipoprotein family.</text>
</comment>
<dbReference type="EMBL" id="FRAQ01000001">
    <property type="protein sequence ID" value="SHK34690.1"/>
    <property type="molecule type" value="Genomic_DNA"/>
</dbReference>
<dbReference type="AlphaFoldDB" id="A0A1M6RQK7"/>
<dbReference type="OrthoDB" id="7349153at2"/>
<dbReference type="GO" id="GO:0001530">
    <property type="term" value="F:lipopolysaccharide binding"/>
    <property type="evidence" value="ECO:0007669"/>
    <property type="project" value="TreeGrafter"/>
</dbReference>
<dbReference type="GO" id="GO:1990351">
    <property type="term" value="C:transporter complex"/>
    <property type="evidence" value="ECO:0007669"/>
    <property type="project" value="TreeGrafter"/>
</dbReference>
<dbReference type="RefSeq" id="WP_072796648.1">
    <property type="nucleotide sequence ID" value="NZ_FRAQ01000001.1"/>
</dbReference>
<feature type="region of interest" description="Disordered" evidence="7">
    <location>
        <begin position="173"/>
        <end position="198"/>
    </location>
</feature>
<evidence type="ECO:0000256" key="3">
    <source>
        <dbReference type="ARBA" id="ARBA00023139"/>
    </source>
</evidence>
<sequence>MRLRTLHGNTTRLITVSMMAISLGACGFQLRGVPPVSSALEPLELDCQPPVPASLCLSVREQLELGGVQLVSGEDANYRLRLRGFEQDRRASAITVQAAAAEYTLRHSINLELISADGVPVIASTRLTTTESYRYDETNVLAKQREEESLQQQLSDRLAQQIIFRLAPITPERLQEVRDNHEKSSAPADTTDKHPAKP</sequence>
<keyword evidence="1 6" id="KW-0732">Signal</keyword>
<dbReference type="PROSITE" id="PS51257">
    <property type="entry name" value="PROKAR_LIPOPROTEIN"/>
    <property type="match status" value="1"/>
</dbReference>
<evidence type="ECO:0000256" key="1">
    <source>
        <dbReference type="ARBA" id="ARBA00022729"/>
    </source>
</evidence>
<comment type="function">
    <text evidence="6">Together with LptD, is involved in the assembly of lipopolysaccharide (LPS) at the surface of the outer membrane. Required for the proper assembly of LptD. Binds LPS and may serve as the LPS recognition site at the outer membrane.</text>
</comment>
<keyword evidence="5 6" id="KW-0449">Lipoprotein</keyword>
<proteinExistence type="inferred from homology"/>
<comment type="subunit">
    <text evidence="6">Component of the lipopolysaccharide transport and assembly complex. Interacts with LptD.</text>
</comment>
<evidence type="ECO:0000256" key="5">
    <source>
        <dbReference type="ARBA" id="ARBA00023288"/>
    </source>
</evidence>
<dbReference type="STRING" id="564117.SAMN05216369_1628"/>
<evidence type="ECO:0000313" key="8">
    <source>
        <dbReference type="EMBL" id="SHK34690.1"/>
    </source>
</evidence>
<dbReference type="GO" id="GO:0009279">
    <property type="term" value="C:cell outer membrane"/>
    <property type="evidence" value="ECO:0007669"/>
    <property type="project" value="UniProtKB-SubCell"/>
</dbReference>
<evidence type="ECO:0000256" key="7">
    <source>
        <dbReference type="SAM" id="MobiDB-lite"/>
    </source>
</evidence>
<keyword evidence="2 6" id="KW-0472">Membrane</keyword>
<evidence type="ECO:0000256" key="6">
    <source>
        <dbReference type="HAMAP-Rule" id="MF_01186"/>
    </source>
</evidence>
<dbReference type="PANTHER" id="PTHR38098:SF1">
    <property type="entry name" value="LPS-ASSEMBLY LIPOPROTEIN LPTE"/>
    <property type="match status" value="1"/>
</dbReference>
<evidence type="ECO:0000256" key="4">
    <source>
        <dbReference type="ARBA" id="ARBA00023237"/>
    </source>
</evidence>